<dbReference type="RefSeq" id="WP_093074126.1">
    <property type="nucleotide sequence ID" value="NZ_FOGV01000024.1"/>
</dbReference>
<keyword evidence="1" id="KW-0732">Signal</keyword>
<dbReference type="OrthoDB" id="9795361at2"/>
<name>A0A1H9VWJ8_9BACI</name>
<reference evidence="3" key="1">
    <citation type="submission" date="2016-10" db="EMBL/GenBank/DDBJ databases">
        <authorList>
            <person name="de Groot N.N."/>
        </authorList>
    </citation>
    <scope>NUCLEOTIDE SEQUENCE [LARGE SCALE GENOMIC DNA]</scope>
    <source>
        <strain evidence="3">10nlg</strain>
    </source>
</reference>
<dbReference type="PIRSF" id="PIRSF012509">
    <property type="entry name" value="CamS"/>
    <property type="match status" value="1"/>
</dbReference>
<proteinExistence type="predicted"/>
<evidence type="ECO:0000313" key="3">
    <source>
        <dbReference type="Proteomes" id="UP000199318"/>
    </source>
</evidence>
<sequence length="400" mass="44964">MKKITGKVFFFAAGLAVLTGCAPDVNQANEEENEDDVIVVEETEEEEEEPEYRVTPTIDSPDDFYRNVLRDGTYERSEARGNVAHAMGNRIDIDQFEMGLMEIATDRFSPDDYYFSEGTFLSGNEINYWLRRQADEEGYEFGLNPSLGDGDDQEEQMRDQPLVISHIMEHNYYSGNGDDDVSLSGIVLGVSIRSVYYFQTEDDDGGLYFHEEDVDENYADEHAEQAAQVMVERMRAKEGAEEVPIQVVFYREEERGAVAPGSFYQMADVPEGEAEITEWEAISEEQLVFPSAEARENDANLSANFTQFTEGIDEFYGRTVGVIGNGRYKDGNLDQMVIDINLQSPGQAEVIALAQFIAGELEDTLNAQVPVHLYLNSVNGSEGIVIHHPGQEPYIHINRS</sequence>
<evidence type="ECO:0000256" key="1">
    <source>
        <dbReference type="SAM" id="SignalP"/>
    </source>
</evidence>
<dbReference type="EMBL" id="FOGV01000024">
    <property type="protein sequence ID" value="SES25673.1"/>
    <property type="molecule type" value="Genomic_DNA"/>
</dbReference>
<dbReference type="PROSITE" id="PS51257">
    <property type="entry name" value="PROKAR_LIPOPROTEIN"/>
    <property type="match status" value="1"/>
</dbReference>
<comment type="caution">
    <text evidence="2">The sequence shown here is derived from an EMBL/GenBank/DDBJ whole genome shotgun (WGS) entry which is preliminary data.</text>
</comment>
<dbReference type="Gene3D" id="3.10.570.10">
    <property type="entry name" value="sex pheromone staph- cam373 precursor domain"/>
    <property type="match status" value="1"/>
</dbReference>
<dbReference type="Pfam" id="PF07537">
    <property type="entry name" value="CamS"/>
    <property type="match status" value="1"/>
</dbReference>
<organism evidence="2 3">
    <name type="scientific">Salisediminibacterium halotolerans</name>
    <dbReference type="NCBI Taxonomy" id="517425"/>
    <lineage>
        <taxon>Bacteria</taxon>
        <taxon>Bacillati</taxon>
        <taxon>Bacillota</taxon>
        <taxon>Bacilli</taxon>
        <taxon>Bacillales</taxon>
        <taxon>Bacillaceae</taxon>
        <taxon>Salisediminibacterium</taxon>
    </lineage>
</organism>
<evidence type="ECO:0000313" key="2">
    <source>
        <dbReference type="EMBL" id="SES25673.1"/>
    </source>
</evidence>
<accession>A0A1H9VWJ8</accession>
<feature type="chain" id="PRO_5039185576" evidence="1">
    <location>
        <begin position="23"/>
        <end position="400"/>
    </location>
</feature>
<feature type="signal peptide" evidence="1">
    <location>
        <begin position="1"/>
        <end position="22"/>
    </location>
</feature>
<keyword evidence="3" id="KW-1185">Reference proteome</keyword>
<protein>
    <submittedName>
        <fullName evidence="2">Protein involved in sex pheromone biosynthesis</fullName>
    </submittedName>
</protein>
<dbReference type="CDD" id="cd13440">
    <property type="entry name" value="CamS_repeat_2"/>
    <property type="match status" value="1"/>
</dbReference>
<dbReference type="STRING" id="1464123.SAMN05444126_12424"/>
<dbReference type="CDD" id="cd13441">
    <property type="entry name" value="CamS_repeat_1"/>
    <property type="match status" value="1"/>
</dbReference>
<dbReference type="Proteomes" id="UP000199318">
    <property type="component" value="Unassembled WGS sequence"/>
</dbReference>
<gene>
    <name evidence="2" type="ORF">SAMN05444126_12424</name>
</gene>
<dbReference type="InterPro" id="IPR011426">
    <property type="entry name" value="CamS"/>
</dbReference>
<dbReference type="AlphaFoldDB" id="A0A1H9VWJ8"/>